<dbReference type="NCBIfam" id="TIGR03905">
    <property type="entry name" value="TIGR03905_4_Cys"/>
    <property type="match status" value="1"/>
</dbReference>
<dbReference type="Pfam" id="PF12637">
    <property type="entry name" value="TSCPD"/>
    <property type="match status" value="1"/>
</dbReference>
<comment type="similarity">
    <text evidence="1">Belongs to the ribonucleoside diphosphate reductase class-2 family.</text>
</comment>
<dbReference type="GO" id="GO:0000166">
    <property type="term" value="F:nucleotide binding"/>
    <property type="evidence" value="ECO:0007669"/>
    <property type="project" value="UniProtKB-KW"/>
</dbReference>
<dbReference type="InterPro" id="IPR023806">
    <property type="entry name" value="CHP03905"/>
</dbReference>
<gene>
    <name evidence="7" type="ORF">CP373A1_00180</name>
</gene>
<dbReference type="EMBL" id="MAPZ01000007">
    <property type="protein sequence ID" value="OBY12482.1"/>
    <property type="molecule type" value="Genomic_DNA"/>
</dbReference>
<dbReference type="OrthoDB" id="9801525at2"/>
<evidence type="ECO:0000256" key="3">
    <source>
        <dbReference type="ARBA" id="ARBA00022634"/>
    </source>
</evidence>
<dbReference type="GeneID" id="42775436"/>
<dbReference type="Proteomes" id="UP000092714">
    <property type="component" value="Unassembled WGS sequence"/>
</dbReference>
<evidence type="ECO:0000256" key="5">
    <source>
        <dbReference type="ARBA" id="ARBA00047754"/>
    </source>
</evidence>
<comment type="caution">
    <text evidence="7">The sequence shown here is derived from an EMBL/GenBank/DDBJ whole genome shotgun (WGS) entry which is preliminary data.</text>
</comment>
<evidence type="ECO:0000313" key="8">
    <source>
        <dbReference type="Proteomes" id="UP000092714"/>
    </source>
</evidence>
<keyword evidence="4" id="KW-0547">Nucleotide-binding</keyword>
<evidence type="ECO:0000256" key="2">
    <source>
        <dbReference type="ARBA" id="ARBA00012274"/>
    </source>
</evidence>
<organism evidence="7 8">
    <name type="scientific">Clostridium paraputrificum</name>
    <dbReference type="NCBI Taxonomy" id="29363"/>
    <lineage>
        <taxon>Bacteria</taxon>
        <taxon>Bacillati</taxon>
        <taxon>Bacillota</taxon>
        <taxon>Clostridia</taxon>
        <taxon>Eubacteriales</taxon>
        <taxon>Clostridiaceae</taxon>
        <taxon>Clostridium</taxon>
    </lineage>
</organism>
<dbReference type="EC" id="1.17.4.1" evidence="2"/>
<protein>
    <recommendedName>
        <fullName evidence="2">ribonucleoside-diphosphate reductase</fullName>
        <ecNumber evidence="2">1.17.4.1</ecNumber>
    </recommendedName>
</protein>
<dbReference type="eggNOG" id="ENOG5032YE7">
    <property type="taxonomic scope" value="Bacteria"/>
</dbReference>
<evidence type="ECO:0000256" key="4">
    <source>
        <dbReference type="ARBA" id="ARBA00022741"/>
    </source>
</evidence>
<evidence type="ECO:0000256" key="1">
    <source>
        <dbReference type="ARBA" id="ARBA00007405"/>
    </source>
</evidence>
<comment type="catalytic activity">
    <reaction evidence="5">
        <text>a 2'-deoxyribonucleoside 5'-diphosphate + [thioredoxin]-disulfide + H2O = a ribonucleoside 5'-diphosphate + [thioredoxin]-dithiol</text>
        <dbReference type="Rhea" id="RHEA:23252"/>
        <dbReference type="Rhea" id="RHEA-COMP:10698"/>
        <dbReference type="Rhea" id="RHEA-COMP:10700"/>
        <dbReference type="ChEBI" id="CHEBI:15377"/>
        <dbReference type="ChEBI" id="CHEBI:29950"/>
        <dbReference type="ChEBI" id="CHEBI:50058"/>
        <dbReference type="ChEBI" id="CHEBI:57930"/>
        <dbReference type="ChEBI" id="CHEBI:73316"/>
        <dbReference type="EC" id="1.17.4.1"/>
    </reaction>
</comment>
<dbReference type="AlphaFoldDB" id="A0A174TXZ4"/>
<dbReference type="GO" id="GO:0071897">
    <property type="term" value="P:DNA biosynthetic process"/>
    <property type="evidence" value="ECO:0007669"/>
    <property type="project" value="UniProtKB-KW"/>
</dbReference>
<evidence type="ECO:0000313" key="7">
    <source>
        <dbReference type="EMBL" id="OBY12482.1"/>
    </source>
</evidence>
<dbReference type="InterPro" id="IPR024434">
    <property type="entry name" value="TSCPD_dom"/>
</dbReference>
<proteinExistence type="inferred from homology"/>
<feature type="domain" description="TSCPD" evidence="6">
    <location>
        <begin position="4"/>
        <end position="77"/>
    </location>
</feature>
<keyword evidence="8" id="KW-1185">Reference proteome</keyword>
<dbReference type="GO" id="GO:0004748">
    <property type="term" value="F:ribonucleoside-diphosphate reductase activity, thioredoxin disulfide as acceptor"/>
    <property type="evidence" value="ECO:0007669"/>
    <property type="project" value="UniProtKB-EC"/>
</dbReference>
<name>A0A174TXZ4_9CLOT</name>
<evidence type="ECO:0000259" key="6">
    <source>
        <dbReference type="Pfam" id="PF12637"/>
    </source>
</evidence>
<sequence>MYSYKTKGTCSTEITFSIENDIIKEVNFLRGCEGNLQGISRLVEGMNIEDAINKLQGIDCRGKGTSCPDQLAKALKEWKENK</sequence>
<reference evidence="7 8" key="1">
    <citation type="submission" date="2016-06" db="EMBL/GenBank/DDBJ databases">
        <authorList>
            <person name="Kjaerup R.B."/>
            <person name="Dalgaard T.S."/>
            <person name="Juul-Madsen H.R."/>
        </authorList>
    </citation>
    <scope>NUCLEOTIDE SEQUENCE [LARGE SCALE GENOMIC DNA]</scope>
    <source>
        <strain evidence="7 8">373-A1</strain>
    </source>
</reference>
<accession>A0A174TXZ4</accession>
<dbReference type="RefSeq" id="WP_027097601.1">
    <property type="nucleotide sequence ID" value="NZ_CABHIH010000001.1"/>
</dbReference>
<keyword evidence="3" id="KW-0237">DNA synthesis</keyword>